<gene>
    <name evidence="2" type="ordered locus">bgla_1g27100</name>
</gene>
<reference evidence="2 3" key="1">
    <citation type="journal article" date="2011" name="J. Bacteriol.">
        <title>Complete genome sequence of Burkholderia gladioli BSR3.</title>
        <authorList>
            <person name="Seo Y.S."/>
            <person name="Lim J."/>
            <person name="Choi B.S."/>
            <person name="Kim H."/>
            <person name="Goo E."/>
            <person name="Lee B."/>
            <person name="Lim J.S."/>
            <person name="Choi I.Y."/>
            <person name="Moon J.S."/>
            <person name="Kim J."/>
            <person name="Hwang I."/>
        </authorList>
    </citation>
    <scope>NUCLEOTIDE SEQUENCE [LARGE SCALE GENOMIC DNA]</scope>
    <source>
        <strain evidence="2 3">BSR3</strain>
    </source>
</reference>
<keyword evidence="1" id="KW-0812">Transmembrane</keyword>
<feature type="transmembrane region" description="Helical" evidence="1">
    <location>
        <begin position="77"/>
        <end position="95"/>
    </location>
</feature>
<name>F2LA82_BURGS</name>
<evidence type="ECO:0000256" key="1">
    <source>
        <dbReference type="SAM" id="Phobius"/>
    </source>
</evidence>
<dbReference type="EMBL" id="CP002599">
    <property type="protein sequence ID" value="AEA61328.1"/>
    <property type="molecule type" value="Genomic_DNA"/>
</dbReference>
<keyword evidence="3" id="KW-1185">Reference proteome</keyword>
<accession>F2LA82</accession>
<dbReference type="HOGENOM" id="CLU_968657_0_0_4"/>
<proteinExistence type="predicted"/>
<dbReference type="AlphaFoldDB" id="F2LA82"/>
<dbReference type="STRING" id="999541.bgla_1g27100"/>
<dbReference type="RefSeq" id="WP_013698655.1">
    <property type="nucleotide sequence ID" value="NC_015381.1"/>
</dbReference>
<dbReference type="KEGG" id="bgd:bgla_1g27100"/>
<evidence type="ECO:0000313" key="3">
    <source>
        <dbReference type="Proteomes" id="UP000008316"/>
    </source>
</evidence>
<organism evidence="2 3">
    <name type="scientific">Burkholderia gladioli (strain BSR3)</name>
    <dbReference type="NCBI Taxonomy" id="999541"/>
    <lineage>
        <taxon>Bacteria</taxon>
        <taxon>Pseudomonadati</taxon>
        <taxon>Pseudomonadota</taxon>
        <taxon>Betaproteobacteria</taxon>
        <taxon>Burkholderiales</taxon>
        <taxon>Burkholderiaceae</taxon>
        <taxon>Burkholderia</taxon>
    </lineage>
</organism>
<protein>
    <submittedName>
        <fullName evidence="2">Uncharacterized protein</fullName>
    </submittedName>
</protein>
<sequence>MWNKEKNALNGKGKNKSKQVPEFLLFNSKTLKAVIAGRIRDVESRSGGWQGPLSIFVTLLATYLVSDFKDKFGVTAGQWAALAIFSMVLTGLWTLRGLSRLAFRPSVNDLLYELYEESLTKQSRRIVFIFKAKDNEGVAKILAYRDPVWNCYLLPNVRRSEVPDDDSKLADILHEKFGGGGSSCFVATNIRDCELVSNKVSKRSGRYTMYSFDFFSVVVCDKLENRFSTKSFRVGGSVLYEWLSLDELIADQATVQGNGDVLNFLIENSNELLGKAIPLAVKVPLVG</sequence>
<dbReference type="Proteomes" id="UP000008316">
    <property type="component" value="Chromosome 1"/>
</dbReference>
<keyword evidence="1" id="KW-0472">Membrane</keyword>
<evidence type="ECO:0000313" key="2">
    <source>
        <dbReference type="EMBL" id="AEA61328.1"/>
    </source>
</evidence>
<keyword evidence="1" id="KW-1133">Transmembrane helix</keyword>